<dbReference type="PROSITE" id="PS00870">
    <property type="entry name" value="CLPAB_1"/>
    <property type="match status" value="1"/>
</dbReference>
<dbReference type="InterPro" id="IPR003959">
    <property type="entry name" value="ATPase_AAA_core"/>
</dbReference>
<proteinExistence type="inferred from homology"/>
<comment type="subunit">
    <text evidence="12">Homohexamer; The oligomerization is ATP-dependent.</text>
</comment>
<dbReference type="GO" id="GO:0042026">
    <property type="term" value="P:protein refolding"/>
    <property type="evidence" value="ECO:0007669"/>
    <property type="project" value="UniProtKB-UniRule"/>
</dbReference>
<dbReference type="Pfam" id="PF00004">
    <property type="entry name" value="AAA"/>
    <property type="match status" value="1"/>
</dbReference>
<evidence type="ECO:0000256" key="3">
    <source>
        <dbReference type="ARBA" id="ARBA00022737"/>
    </source>
</evidence>
<evidence type="ECO:0000256" key="2">
    <source>
        <dbReference type="ARBA" id="ARBA00017574"/>
    </source>
</evidence>
<dbReference type="PROSITE" id="PS51903">
    <property type="entry name" value="CLP_R"/>
    <property type="match status" value="1"/>
</dbReference>
<dbReference type="InterPro" id="IPR003593">
    <property type="entry name" value="AAA+_ATPase"/>
</dbReference>
<dbReference type="PRINTS" id="PR00300">
    <property type="entry name" value="CLPPROTEASEA"/>
</dbReference>
<dbReference type="InterPro" id="IPR017730">
    <property type="entry name" value="Chaperonin_ClpB"/>
</dbReference>
<dbReference type="AlphaFoldDB" id="A0A6N8IR21"/>
<keyword evidence="12" id="KW-0346">Stress response</keyword>
<accession>A0A6N8IR21</accession>
<dbReference type="Pfam" id="PF02861">
    <property type="entry name" value="Clp_N"/>
    <property type="match status" value="1"/>
</dbReference>
<protein>
    <recommendedName>
        <fullName evidence="2 12">Chaperone protein ClpB</fullName>
    </recommendedName>
</protein>
<comment type="subcellular location">
    <subcellularLocation>
        <location evidence="12">Cytoplasm</location>
    </subcellularLocation>
</comment>
<dbReference type="EMBL" id="WSEL01000003">
    <property type="protein sequence ID" value="MVQ28303.1"/>
    <property type="molecule type" value="Genomic_DNA"/>
</dbReference>
<dbReference type="FunFam" id="3.40.50.300:FF:000120">
    <property type="entry name" value="ATP-dependent chaperone ClpB"/>
    <property type="match status" value="1"/>
</dbReference>
<comment type="similarity">
    <text evidence="1 11">Belongs to the ClpA/ClpB family.</text>
</comment>
<dbReference type="Pfam" id="PF10431">
    <property type="entry name" value="ClpB_D2-small"/>
    <property type="match status" value="1"/>
</dbReference>
<keyword evidence="12" id="KW-0963">Cytoplasm</keyword>
<dbReference type="Proteomes" id="UP000469385">
    <property type="component" value="Unassembled WGS sequence"/>
</dbReference>
<organism evidence="14 15">
    <name type="scientific">Ramlibacter pinisoli</name>
    <dbReference type="NCBI Taxonomy" id="2682844"/>
    <lineage>
        <taxon>Bacteria</taxon>
        <taxon>Pseudomonadati</taxon>
        <taxon>Pseudomonadota</taxon>
        <taxon>Betaproteobacteria</taxon>
        <taxon>Burkholderiales</taxon>
        <taxon>Comamonadaceae</taxon>
        <taxon>Ramlibacter</taxon>
    </lineage>
</organism>
<evidence type="ECO:0000256" key="9">
    <source>
        <dbReference type="ARBA" id="ARBA00026057"/>
    </source>
</evidence>
<dbReference type="InterPro" id="IPR027417">
    <property type="entry name" value="P-loop_NTPase"/>
</dbReference>
<dbReference type="NCBIfam" id="TIGR03346">
    <property type="entry name" value="chaperone_ClpB"/>
    <property type="match status" value="1"/>
</dbReference>
<feature type="coiled-coil region" evidence="12">
    <location>
        <begin position="410"/>
        <end position="490"/>
    </location>
</feature>
<sequence>MRLDKLTTKFQEALGEAQSLALANDHQYIEPEHLLVAMLRQEDGPRALLQRAGVNVAGLQAAAEGAMHKRPQVSGQEQVQVGRELVALLQAAEKEAHKRGDEYIASELVLLALAESKQDIGRIARENGLSRKALEAAVDAVRGGRKVDSAESEGNRDALKKYCLDLTERARLGKLDPVIGRDEEIRRAIQVLQRRTKNNPVLIGEPGVGKTAIVEGLAQRIVAGEVPESLKNKRVLSLDMAALLAGAKFRGEFEERLKNVLNELAKDEGQTIVFIDELHTMVGAGKAEGAMDAGNMLKPALARGELHCVGATTLDEYRKYIEKDAALERRFQKILVGEPTVEATIAILRGLQEKYEAHHGVDITDPAIVAAAELSHRYITDRFLPDKAIDLIDEAASKIKIEIDSKPEAIDRLDRRLIQLQIEREAMKKETDESSQKRLGLIEDEIGKLRKEIADLEDIWKAEKAAAQGSAQIREEMDRVKFQIEEFKRKADFNKVAELQYGKLPELERKLKEAQDAEAGKAKAGKAQLLRTQVGAEEIAEVVARATGIPVSKLMQGEREKLLQMEGKLHQRVIGQDEAISAVANAIRRSRSGLADPNRPTGSFLFLGPTGVGKTELCKALATFLFDSEEHLVRIDMSEFMEKHSVARLIGAPPGYVGYEEGGYLTEAVRRKPYSVILLDEIEKAHHDVFNVLLQVLDDGRLTDGQGRTVDFKNTVIVMTSNIGSHMIQAMVGKPYEDVKEAVWDELKNHFRPEFLNRIDETVVFHGLDAKHIADIGRIQLQVLEQRLAKMDLTLQVSTAALEELAKVGFDPLFGARPLKRAIQQRIENPLSRLILEGRFPPKSVIPVEVDPVREPGVFHFGPVTAEGEPEPATA</sequence>
<dbReference type="GO" id="GO:0034605">
    <property type="term" value="P:cellular response to heat"/>
    <property type="evidence" value="ECO:0007669"/>
    <property type="project" value="TreeGrafter"/>
</dbReference>
<dbReference type="SUPFAM" id="SSF81923">
    <property type="entry name" value="Double Clp-N motif"/>
    <property type="match status" value="1"/>
</dbReference>
<keyword evidence="6 12" id="KW-0175">Coiled coil</keyword>
<dbReference type="GO" id="GO:0016887">
    <property type="term" value="F:ATP hydrolysis activity"/>
    <property type="evidence" value="ECO:0007669"/>
    <property type="project" value="InterPro"/>
</dbReference>
<dbReference type="SMART" id="SM01086">
    <property type="entry name" value="ClpB_D2-small"/>
    <property type="match status" value="1"/>
</dbReference>
<dbReference type="Pfam" id="PF07724">
    <property type="entry name" value="AAA_2"/>
    <property type="match status" value="1"/>
</dbReference>
<gene>
    <name evidence="12 14" type="primary">clpB</name>
    <name evidence="14" type="ORF">GON04_02490</name>
</gene>
<name>A0A6N8IR21_9BURK</name>
<dbReference type="CDD" id="cd00009">
    <property type="entry name" value="AAA"/>
    <property type="match status" value="1"/>
</dbReference>
<dbReference type="FunFam" id="3.40.50.300:FF:000010">
    <property type="entry name" value="Chaperone clpB 1, putative"/>
    <property type="match status" value="1"/>
</dbReference>
<keyword evidence="7 11" id="KW-0143">Chaperone</keyword>
<feature type="domain" description="Clp R" evidence="13">
    <location>
        <begin position="3"/>
        <end position="144"/>
    </location>
</feature>
<dbReference type="Gene3D" id="1.10.1780.10">
    <property type="entry name" value="Clp, N-terminal domain"/>
    <property type="match status" value="1"/>
</dbReference>
<dbReference type="InterPro" id="IPR028299">
    <property type="entry name" value="ClpA/B_CS2"/>
</dbReference>
<dbReference type="Gene3D" id="3.40.50.300">
    <property type="entry name" value="P-loop containing nucleotide triphosphate hydrolases"/>
    <property type="match status" value="3"/>
</dbReference>
<evidence type="ECO:0000256" key="1">
    <source>
        <dbReference type="ARBA" id="ARBA00008675"/>
    </source>
</evidence>
<keyword evidence="5 11" id="KW-0067">ATP-binding</keyword>
<evidence type="ECO:0000256" key="6">
    <source>
        <dbReference type="ARBA" id="ARBA00023054"/>
    </source>
</evidence>
<dbReference type="PANTHER" id="PTHR11638">
    <property type="entry name" value="ATP-DEPENDENT CLP PROTEASE"/>
    <property type="match status" value="1"/>
</dbReference>
<dbReference type="InterPro" id="IPR018368">
    <property type="entry name" value="ClpA/B_CS1"/>
</dbReference>
<dbReference type="GO" id="GO:0005524">
    <property type="term" value="F:ATP binding"/>
    <property type="evidence" value="ECO:0007669"/>
    <property type="project" value="UniProtKB-UniRule"/>
</dbReference>
<dbReference type="RefSeq" id="WP_157396428.1">
    <property type="nucleotide sequence ID" value="NZ_WSEL01000003.1"/>
</dbReference>
<dbReference type="SMART" id="SM00382">
    <property type="entry name" value="AAA"/>
    <property type="match status" value="2"/>
</dbReference>
<keyword evidence="15" id="KW-1185">Reference proteome</keyword>
<evidence type="ECO:0000256" key="10">
    <source>
        <dbReference type="PROSITE-ProRule" id="PRU01251"/>
    </source>
</evidence>
<dbReference type="Gene3D" id="1.10.8.60">
    <property type="match status" value="1"/>
</dbReference>
<keyword evidence="4 11" id="KW-0547">Nucleotide-binding</keyword>
<evidence type="ECO:0000259" key="13">
    <source>
        <dbReference type="PROSITE" id="PS51903"/>
    </source>
</evidence>
<evidence type="ECO:0000256" key="5">
    <source>
        <dbReference type="ARBA" id="ARBA00022840"/>
    </source>
</evidence>
<dbReference type="InterPro" id="IPR036628">
    <property type="entry name" value="Clp_N_dom_sf"/>
</dbReference>
<comment type="function">
    <text evidence="8">Part of a stress-induced multi-chaperone system, it is involved in the recovery of the cell from heat-induced damage, in cooperation with DnaK, DnaJ and GrpE. Acts before DnaK, in the processing of protein aggregates. Protein binding stimulates the ATPase activity; ATP hydrolysis unfolds the denatured protein aggregates, which probably helps expose new hydrophobic binding sites on the surface of ClpB-bound aggregates, contributing to the solubilization and refolding of denatured protein aggregates by DnaK.</text>
</comment>
<dbReference type="CDD" id="cd19499">
    <property type="entry name" value="RecA-like_ClpB_Hsp104-like"/>
    <property type="match status" value="1"/>
</dbReference>
<dbReference type="InterPro" id="IPR001270">
    <property type="entry name" value="ClpA/B"/>
</dbReference>
<evidence type="ECO:0000256" key="11">
    <source>
        <dbReference type="RuleBase" id="RU004432"/>
    </source>
</evidence>
<dbReference type="InterPro" id="IPR041546">
    <property type="entry name" value="ClpA/ClpB_AAA_lid"/>
</dbReference>
<evidence type="ECO:0000256" key="4">
    <source>
        <dbReference type="ARBA" id="ARBA00022741"/>
    </source>
</evidence>
<evidence type="ECO:0000256" key="12">
    <source>
        <dbReference type="RuleBase" id="RU362034"/>
    </source>
</evidence>
<comment type="caution">
    <text evidence="14">The sequence shown here is derived from an EMBL/GenBank/DDBJ whole genome shotgun (WGS) entry which is preliminary data.</text>
</comment>
<dbReference type="GO" id="GO:0005737">
    <property type="term" value="C:cytoplasm"/>
    <property type="evidence" value="ECO:0007669"/>
    <property type="project" value="UniProtKB-SubCell"/>
</dbReference>
<evidence type="ECO:0000313" key="15">
    <source>
        <dbReference type="Proteomes" id="UP000469385"/>
    </source>
</evidence>
<reference evidence="14 15" key="1">
    <citation type="submission" date="2019-12" db="EMBL/GenBank/DDBJ databases">
        <authorList>
            <person name="Huq M.A."/>
        </authorList>
    </citation>
    <scope>NUCLEOTIDE SEQUENCE [LARGE SCALE GENOMIC DNA]</scope>
    <source>
        <strain evidence="14 15">MAH-25</strain>
    </source>
</reference>
<keyword evidence="3 10" id="KW-0677">Repeat</keyword>
<dbReference type="Pfam" id="PF17871">
    <property type="entry name" value="AAA_lid_9"/>
    <property type="match status" value="1"/>
</dbReference>
<dbReference type="FunFam" id="3.40.50.300:FF:000025">
    <property type="entry name" value="ATP-dependent Clp protease subunit"/>
    <property type="match status" value="1"/>
</dbReference>
<dbReference type="PROSITE" id="PS00871">
    <property type="entry name" value="CLPAB_2"/>
    <property type="match status" value="1"/>
</dbReference>
<evidence type="ECO:0000256" key="8">
    <source>
        <dbReference type="ARBA" id="ARBA00025613"/>
    </source>
</evidence>
<comment type="subunit">
    <text evidence="9">Homohexamer. The oligomerization is ATP-dependent.</text>
</comment>
<dbReference type="InterPro" id="IPR004176">
    <property type="entry name" value="Clp_R_N"/>
</dbReference>
<dbReference type="PANTHER" id="PTHR11638:SF18">
    <property type="entry name" value="HEAT SHOCK PROTEIN 104"/>
    <property type="match status" value="1"/>
</dbReference>
<evidence type="ECO:0000256" key="7">
    <source>
        <dbReference type="ARBA" id="ARBA00023186"/>
    </source>
</evidence>
<dbReference type="SUPFAM" id="SSF52540">
    <property type="entry name" value="P-loop containing nucleoside triphosphate hydrolases"/>
    <property type="match status" value="2"/>
</dbReference>
<dbReference type="InterPro" id="IPR050130">
    <property type="entry name" value="ClpA_ClpB"/>
</dbReference>
<dbReference type="InterPro" id="IPR019489">
    <property type="entry name" value="Clp_ATPase_C"/>
</dbReference>
<evidence type="ECO:0000313" key="14">
    <source>
        <dbReference type="EMBL" id="MVQ28303.1"/>
    </source>
</evidence>